<feature type="binding site" evidence="9">
    <location>
        <position position="125"/>
    </location>
    <ligand>
        <name>S-adenosyl-L-methionine</name>
        <dbReference type="ChEBI" id="CHEBI:59789"/>
    </ligand>
</feature>
<evidence type="ECO:0000256" key="8">
    <source>
        <dbReference type="ARBA" id="ARBA00060767"/>
    </source>
</evidence>
<dbReference type="InterPro" id="IPR029063">
    <property type="entry name" value="SAM-dependent_MTases_sf"/>
</dbReference>
<comment type="function">
    <text evidence="2 9">Catalyzes the formation of N(7)-methylguanine at position 46 (m7G46) in tRNA.</text>
</comment>
<evidence type="ECO:0000256" key="7">
    <source>
        <dbReference type="ARBA" id="ARBA00060552"/>
    </source>
</evidence>
<dbReference type="PANTHER" id="PTHR23417:SF14">
    <property type="entry name" value="PENTACOTRIPEPTIDE-REPEAT REGION OF PRORP DOMAIN-CONTAINING PROTEIN"/>
    <property type="match status" value="1"/>
</dbReference>
<feature type="binding site" evidence="9">
    <location>
        <position position="73"/>
    </location>
    <ligand>
        <name>S-adenosyl-L-methionine</name>
        <dbReference type="ChEBI" id="CHEBI:59789"/>
    </ligand>
</feature>
<dbReference type="FunFam" id="3.40.50.150:FF:000035">
    <property type="entry name" value="tRNA (guanine-N(7)-)-methyltransferase"/>
    <property type="match status" value="1"/>
</dbReference>
<dbReference type="InterPro" id="IPR055361">
    <property type="entry name" value="tRNA_methyltr_TrmB_bact"/>
</dbReference>
<feature type="region of interest" description="Interaction with RNA" evidence="9">
    <location>
        <begin position="153"/>
        <end position="158"/>
    </location>
</feature>
<dbReference type="UniPathway" id="UPA00989"/>
<dbReference type="GO" id="GO:0008176">
    <property type="term" value="F:tRNA (guanine(46)-N7)-methyltransferase activity"/>
    <property type="evidence" value="ECO:0007669"/>
    <property type="project" value="UniProtKB-UniRule"/>
</dbReference>
<proteinExistence type="inferred from homology"/>
<feature type="binding site" evidence="9">
    <location>
        <begin position="220"/>
        <end position="223"/>
    </location>
    <ligand>
        <name>substrate</name>
    </ligand>
</feature>
<dbReference type="SUPFAM" id="SSF53335">
    <property type="entry name" value="S-adenosyl-L-methionine-dependent methyltransferases"/>
    <property type="match status" value="1"/>
</dbReference>
<keyword evidence="6 9" id="KW-0819">tRNA processing</keyword>
<protein>
    <recommendedName>
        <fullName evidence="9">tRNA (guanine-N(7)-)-methyltransferase</fullName>
        <ecNumber evidence="9">2.1.1.33</ecNumber>
    </recommendedName>
    <alternativeName>
        <fullName evidence="9">tRNA (guanine(46)-N(7))-methyltransferase</fullName>
    </alternativeName>
    <alternativeName>
        <fullName evidence="9">tRNA(m7G46)-methyltransferase</fullName>
    </alternativeName>
</protein>
<feature type="binding site" evidence="9">
    <location>
        <position position="151"/>
    </location>
    <ligand>
        <name>substrate</name>
    </ligand>
</feature>
<comment type="similarity">
    <text evidence="8 9">Belongs to the class I-like SAM-binding methyltransferase superfamily. TrmB family.</text>
</comment>
<feature type="binding site" evidence="9">
    <location>
        <position position="147"/>
    </location>
    <ligand>
        <name>S-adenosyl-L-methionine</name>
        <dbReference type="ChEBI" id="CHEBI:59789"/>
    </ligand>
</feature>
<dbReference type="NCBIfam" id="TIGR00091">
    <property type="entry name" value="tRNA (guanosine(46)-N7)-methyltransferase TrmB"/>
    <property type="match status" value="1"/>
</dbReference>
<dbReference type="EC" id="2.1.1.33" evidence="9"/>
<dbReference type="AlphaFoldDB" id="A0A7U4DJU1"/>
<dbReference type="PANTHER" id="PTHR23417">
    <property type="entry name" value="3-DEOXY-D-MANNO-OCTULOSONIC-ACID TRANSFERASE/TRNA GUANINE-N 7 - -METHYLTRANSFERASE"/>
    <property type="match status" value="1"/>
</dbReference>
<feature type="binding site" evidence="9">
    <location>
        <position position="98"/>
    </location>
    <ligand>
        <name>S-adenosyl-L-methionine</name>
        <dbReference type="ChEBI" id="CHEBI:59789"/>
    </ligand>
</feature>
<sequence length="247" mass="28980">MPGWIESSCAMMLIHDIVDNDEQKNRGVRMRLRNKPWAKEKIAAYPQYVIPHPEEYKGRWNELFGNDHPIHIEIGTGKGKFITEMAKANPNINYIGIELYPSVLVSALDKLIANELPNLRLLNVNAKDLPNFFAEGEIERIYLNFSDPWPKKRHEKRRLTYRSFLELYEKVLVDEGEIHFKTDNQGFFEYSLVSFSQYGLVLTYVSLDLHNSDFEGNIMTEYEEKFSAKGNRIYRCEVKYPPKQRHS</sequence>
<keyword evidence="4 9" id="KW-0808">Transferase</keyword>
<keyword evidence="5 9" id="KW-0949">S-adenosyl-L-methionine</keyword>
<feature type="binding site" evidence="9">
    <location>
        <position position="183"/>
    </location>
    <ligand>
        <name>substrate</name>
    </ligand>
</feature>
<dbReference type="GO" id="GO:0043527">
    <property type="term" value="C:tRNA methyltransferase complex"/>
    <property type="evidence" value="ECO:0007669"/>
    <property type="project" value="TreeGrafter"/>
</dbReference>
<reference evidence="10" key="1">
    <citation type="submission" date="2010-10" db="EMBL/GenBank/DDBJ databases">
        <title>Complete sequence of chromosome of Geobacillus sp. Y4.1MC1.</title>
        <authorList>
            <consortium name="US DOE Joint Genome Institute"/>
            <person name="Lucas S."/>
            <person name="Copeland A."/>
            <person name="Lapidus A."/>
            <person name="Cheng J.-F."/>
            <person name="Bruce D."/>
            <person name="Goodwin L."/>
            <person name="Pitluck S."/>
            <person name="Chertkov O."/>
            <person name="Zhang X."/>
            <person name="Detter J.C."/>
            <person name="Han C."/>
            <person name="Tapia R."/>
            <person name="Land M."/>
            <person name="Hauser L."/>
            <person name="Jeffries C."/>
            <person name="Kyrpides N."/>
            <person name="Ivanova N."/>
            <person name="Ovchinnikova G."/>
            <person name="Brumm P."/>
            <person name="Mead D."/>
            <person name="Woyke T."/>
        </authorList>
    </citation>
    <scope>NUCLEOTIDE SEQUENCE [LARGE SCALE GENOMIC DNA]</scope>
    <source>
        <strain evidence="10">Y4.1MC1</strain>
    </source>
</reference>
<evidence type="ECO:0000256" key="5">
    <source>
        <dbReference type="ARBA" id="ARBA00022691"/>
    </source>
</evidence>
<evidence type="ECO:0000256" key="2">
    <source>
        <dbReference type="ARBA" id="ARBA00003015"/>
    </source>
</evidence>
<evidence type="ECO:0000256" key="3">
    <source>
        <dbReference type="ARBA" id="ARBA00022603"/>
    </source>
</evidence>
<evidence type="ECO:0000313" key="10">
    <source>
        <dbReference type="EMBL" id="ADP73585.1"/>
    </source>
</evidence>
<evidence type="ECO:0000256" key="4">
    <source>
        <dbReference type="ARBA" id="ARBA00022679"/>
    </source>
</evidence>
<dbReference type="Gene3D" id="3.40.50.150">
    <property type="entry name" value="Vaccinia Virus protein VP39"/>
    <property type="match status" value="1"/>
</dbReference>
<dbReference type="InterPro" id="IPR003358">
    <property type="entry name" value="tRNA_(Gua-N-7)_MeTrfase_Trmb"/>
</dbReference>
<accession>A0A7U4DJU1</accession>
<dbReference type="EMBL" id="CP002293">
    <property type="protein sequence ID" value="ADP73585.1"/>
    <property type="molecule type" value="Genomic_DNA"/>
</dbReference>
<dbReference type="KEGG" id="gmc:GY4MC1_0769"/>
<organism evidence="10">
    <name type="scientific">Geobacillus sp. (strain Y4.1MC1)</name>
    <dbReference type="NCBI Taxonomy" id="581103"/>
    <lineage>
        <taxon>Bacteria</taxon>
        <taxon>Bacillati</taxon>
        <taxon>Bacillota</taxon>
        <taxon>Bacilli</taxon>
        <taxon>Bacillales</taxon>
        <taxon>Anoxybacillaceae</taxon>
        <taxon>Geobacillus</taxon>
    </lineage>
</organism>
<comment type="pathway">
    <text evidence="7 9">tRNA modification; N(7)-methylguanine-tRNA biosynthesis.</text>
</comment>
<gene>
    <name evidence="9" type="primary">trmB</name>
    <name evidence="10" type="ORF">GY4MC1_0769</name>
</gene>
<keyword evidence="3 9" id="KW-0489">Methyltransferase</keyword>
<dbReference type="Pfam" id="PF02390">
    <property type="entry name" value="Methyltransf_4"/>
    <property type="match status" value="1"/>
</dbReference>
<dbReference type="CDD" id="cd02440">
    <property type="entry name" value="AdoMet_MTases"/>
    <property type="match status" value="1"/>
</dbReference>
<evidence type="ECO:0000256" key="9">
    <source>
        <dbReference type="HAMAP-Rule" id="MF_01057"/>
    </source>
</evidence>
<evidence type="ECO:0000256" key="6">
    <source>
        <dbReference type="ARBA" id="ARBA00022694"/>
    </source>
</evidence>
<evidence type="ECO:0000256" key="1">
    <source>
        <dbReference type="ARBA" id="ARBA00000142"/>
    </source>
</evidence>
<name>A0A7U4DJU1_GEOS0</name>
<dbReference type="PROSITE" id="PS51625">
    <property type="entry name" value="SAM_MT_TRMB"/>
    <property type="match status" value="1"/>
</dbReference>
<dbReference type="NCBIfam" id="NF001080">
    <property type="entry name" value="PRK00121.2-2"/>
    <property type="match status" value="1"/>
</dbReference>
<dbReference type="HAMAP" id="MF_01057">
    <property type="entry name" value="tRNA_methyltr_TrmB"/>
    <property type="match status" value="1"/>
</dbReference>
<comment type="catalytic activity">
    <reaction evidence="1 9">
        <text>guanosine(46) in tRNA + S-adenosyl-L-methionine = N(7)-methylguanosine(46) in tRNA + S-adenosyl-L-homocysteine</text>
        <dbReference type="Rhea" id="RHEA:42708"/>
        <dbReference type="Rhea" id="RHEA-COMP:10188"/>
        <dbReference type="Rhea" id="RHEA-COMP:10189"/>
        <dbReference type="ChEBI" id="CHEBI:57856"/>
        <dbReference type="ChEBI" id="CHEBI:59789"/>
        <dbReference type="ChEBI" id="CHEBI:74269"/>
        <dbReference type="ChEBI" id="CHEBI:74480"/>
        <dbReference type="EC" id="2.1.1.33"/>
    </reaction>
</comment>